<dbReference type="InterPro" id="IPR008811">
    <property type="entry name" value="Glycosyl_hydrolases_36"/>
</dbReference>
<sequence length="934" mass="103126">MEYVHVYPPLGTLTGVHEPVIRFRIYIVSDAQTDYCAAESELWSNMYGAGWQSVALKEDRADDPDTHGELAFLDTAHLKPGASIQHFYLDVDAVDVVDNFEFTARWRTAGQHSGDWHWVGGFGHNANVVVYRPLPDSYKVSLGFWQRKLKLVLEAAVPENHPDMPLVPIADSWRALSSGASCLVKVQNNDIANGKLPFCRLGDVRRYLAFVRSNACWIDPRSGTSSIDTGGLKVVVLLIELGNGAYAAFMPFTRNPGLINDAVFSPGDSNHLYLRPAVVTGCTAARVAVSISKDPHEAIDGIFAQTQEALPSQQLPQEDTKAVTQDSTRSLSTHLGYCTWNAFYREVTHDKIVTALTEIHQKSAETSLALPAWVIIDDGWQMVDVYDTYGRLYDIHANGKFPGQLKHTIDALTPLGIGQVGVWHTLWGYWGGIDPKGPLSQRYELVKCHRMSSSVAIDPSDLYLIAPQSVYEFYDEFYAWLREQGVSFVKVDYQGAFDTLDGYADKVADEAREHIAKMCAAYYDAMETAAWKYFGAGKIIYCMSHTPYLITRILKRQQEYSLGAGKDQPPLDKRMLFRNSDDYCPERTDAHGWHIYRNVANMLWSRQLSGYISSDWDMFQPGRPESPIHAASRALSGGPIYITATGNDFKPGWLDDIVGRNGSVAAHLPPRIDSRCLFDDMTKVPAILVANIAMPRSSAVVVAAFNVFSSQVIAPVFLRSIYASEVQFQSRLLPPTPSEAAATVSTDALVGEYFSIYQHSTARLQVSATVPITCALALLPLSCDILTVTRMTSIRSSDRSAVLHASCIGEPGRYAGAAIVVRNIYSVLVSPESNMTSCQDSLTLRHGQRQWNIRVRVSSSPRQLLFAVYACEATADAAQLPVTIQAVRASRCKASDVTWTYDSDTGALTISLNTRGSAPEHKHGAMTVTINISA</sequence>
<accession>A0A9W8HY69</accession>
<protein>
    <recommendedName>
        <fullName evidence="7">Alpha-galactosidase</fullName>
    </recommendedName>
</protein>
<comment type="similarity">
    <text evidence="2">Belongs to the glycosyl hydrolases 36 family.</text>
</comment>
<dbReference type="Proteomes" id="UP001140094">
    <property type="component" value="Unassembled WGS sequence"/>
</dbReference>
<evidence type="ECO:0000313" key="6">
    <source>
        <dbReference type="Proteomes" id="UP001140094"/>
    </source>
</evidence>
<dbReference type="Gene3D" id="3.20.20.70">
    <property type="entry name" value="Aldolase class I"/>
    <property type="match status" value="1"/>
</dbReference>
<dbReference type="GO" id="GO:0004557">
    <property type="term" value="F:alpha-galactosidase activity"/>
    <property type="evidence" value="ECO:0007669"/>
    <property type="project" value="UniProtKB-EC"/>
</dbReference>
<dbReference type="OrthoDB" id="4664297at2759"/>
<organism evidence="5 6">
    <name type="scientific">Coemansia guatemalensis</name>
    <dbReference type="NCBI Taxonomy" id="2761395"/>
    <lineage>
        <taxon>Eukaryota</taxon>
        <taxon>Fungi</taxon>
        <taxon>Fungi incertae sedis</taxon>
        <taxon>Zoopagomycota</taxon>
        <taxon>Kickxellomycotina</taxon>
        <taxon>Kickxellomycetes</taxon>
        <taxon>Kickxellales</taxon>
        <taxon>Kickxellaceae</taxon>
        <taxon>Coemansia</taxon>
    </lineage>
</organism>
<comment type="catalytic activity">
    <reaction evidence="1">
        <text>Hydrolysis of terminal, non-reducing alpha-D-galactose residues in alpha-D-galactosides, including galactose oligosaccharides, galactomannans and galactolipids.</text>
        <dbReference type="EC" id="3.2.1.22"/>
    </reaction>
</comment>
<comment type="catalytic activity">
    <reaction evidence="4">
        <text>alpha-D-galactosyl-(1-&gt;3)-1D-myo-inositol + sucrose = raffinose + myo-inositol</text>
        <dbReference type="Rhea" id="RHEA:20161"/>
        <dbReference type="ChEBI" id="CHEBI:16634"/>
        <dbReference type="ChEBI" id="CHEBI:17268"/>
        <dbReference type="ChEBI" id="CHEBI:17505"/>
        <dbReference type="ChEBI" id="CHEBI:17992"/>
        <dbReference type="EC" id="2.4.1.82"/>
    </reaction>
</comment>
<name>A0A9W8HY69_9FUNG</name>
<keyword evidence="3" id="KW-0119">Carbohydrate metabolism</keyword>
<comment type="caution">
    <text evidence="5">The sequence shown here is derived from an EMBL/GenBank/DDBJ whole genome shotgun (WGS) entry which is preliminary data.</text>
</comment>
<gene>
    <name evidence="5" type="ORF">H4R20_000999</name>
</gene>
<reference evidence="5" key="1">
    <citation type="submission" date="2022-07" db="EMBL/GenBank/DDBJ databases">
        <title>Phylogenomic reconstructions and comparative analyses of Kickxellomycotina fungi.</title>
        <authorList>
            <person name="Reynolds N.K."/>
            <person name="Stajich J.E."/>
            <person name="Barry K."/>
            <person name="Grigoriev I.V."/>
            <person name="Crous P."/>
            <person name="Smith M.E."/>
        </authorList>
    </citation>
    <scope>NUCLEOTIDE SEQUENCE</scope>
    <source>
        <strain evidence="5">NRRL 1565</strain>
    </source>
</reference>
<dbReference type="InterPro" id="IPR013785">
    <property type="entry name" value="Aldolase_TIM"/>
</dbReference>
<evidence type="ECO:0000256" key="4">
    <source>
        <dbReference type="ARBA" id="ARBA00049426"/>
    </source>
</evidence>
<evidence type="ECO:0000313" key="5">
    <source>
        <dbReference type="EMBL" id="KAJ2808117.1"/>
    </source>
</evidence>
<dbReference type="PANTHER" id="PTHR31268:SF32">
    <property type="entry name" value="GALACTINOL--SUCROSE GALACTOSYLTRANSFERASE 2-RELATED"/>
    <property type="match status" value="1"/>
</dbReference>
<dbReference type="EMBL" id="JANBUO010000066">
    <property type="protein sequence ID" value="KAJ2808117.1"/>
    <property type="molecule type" value="Genomic_DNA"/>
</dbReference>
<evidence type="ECO:0008006" key="7">
    <source>
        <dbReference type="Google" id="ProtNLM"/>
    </source>
</evidence>
<dbReference type="PANTHER" id="PTHR31268">
    <property type="match status" value="1"/>
</dbReference>
<evidence type="ECO:0000256" key="3">
    <source>
        <dbReference type="ARBA" id="ARBA00023277"/>
    </source>
</evidence>
<dbReference type="AlphaFoldDB" id="A0A9W8HY69"/>
<dbReference type="InterPro" id="IPR017853">
    <property type="entry name" value="GH"/>
</dbReference>
<evidence type="ECO:0000256" key="1">
    <source>
        <dbReference type="ARBA" id="ARBA00001255"/>
    </source>
</evidence>
<evidence type="ECO:0000256" key="2">
    <source>
        <dbReference type="ARBA" id="ARBA00007240"/>
    </source>
</evidence>
<proteinExistence type="inferred from homology"/>
<dbReference type="GO" id="GO:0047274">
    <property type="term" value="F:galactinol-sucrose galactosyltransferase activity"/>
    <property type="evidence" value="ECO:0007669"/>
    <property type="project" value="UniProtKB-EC"/>
</dbReference>
<dbReference type="Pfam" id="PF05691">
    <property type="entry name" value="Raffinose_syn"/>
    <property type="match status" value="2"/>
</dbReference>
<dbReference type="SUPFAM" id="SSF51445">
    <property type="entry name" value="(Trans)glycosidases"/>
    <property type="match status" value="1"/>
</dbReference>
<keyword evidence="6" id="KW-1185">Reference proteome</keyword>